<accession>A0A932R1D4</accession>
<proteinExistence type="predicted"/>
<comment type="caution">
    <text evidence="2">The sequence shown here is derived from an EMBL/GenBank/DDBJ whole genome shotgun (WGS) entry which is preliminary data.</text>
</comment>
<dbReference type="Proteomes" id="UP000753196">
    <property type="component" value="Unassembled WGS sequence"/>
</dbReference>
<protein>
    <recommendedName>
        <fullName evidence="1">TraC-like domain-containing protein</fullName>
    </recommendedName>
</protein>
<dbReference type="Pfam" id="PF26593">
    <property type="entry name" value="TraC-like"/>
    <property type="match status" value="1"/>
</dbReference>
<dbReference type="InterPro" id="IPR058596">
    <property type="entry name" value="TraC-like_dom"/>
</dbReference>
<evidence type="ECO:0000259" key="1">
    <source>
        <dbReference type="Pfam" id="PF26593"/>
    </source>
</evidence>
<sequence>MPASAPAQQFLDIDSIKEDIVILKDSSIRVILMCSSFNFALKSSDEQDAVIFQYQNFLNALDFPIQFVIHSRRLNVEPYLESLAERQKEEDNELMKIQIGEYLEFIKTFVNATNIMSKTFYAVVPFTPAIVEREGFLNRTLTRLGISKKRSASDVTVFEERKTQLWQRAETVVEGLQRFGIRSAPLNTEELIELFYGLYNPTEFEKAVLPVEDRAGI</sequence>
<dbReference type="AlphaFoldDB" id="A0A932R1D4"/>
<organism evidence="2 3">
    <name type="scientific">Candidatus Sungiibacteriota bacterium</name>
    <dbReference type="NCBI Taxonomy" id="2750080"/>
    <lineage>
        <taxon>Bacteria</taxon>
        <taxon>Candidatus Sungiibacteriota</taxon>
    </lineage>
</organism>
<name>A0A932R1D4_9BACT</name>
<evidence type="ECO:0000313" key="3">
    <source>
        <dbReference type="Proteomes" id="UP000753196"/>
    </source>
</evidence>
<dbReference type="EMBL" id="JACQCR010000062">
    <property type="protein sequence ID" value="MBI3631224.1"/>
    <property type="molecule type" value="Genomic_DNA"/>
</dbReference>
<feature type="domain" description="TraC-like" evidence="1">
    <location>
        <begin position="36"/>
        <end position="196"/>
    </location>
</feature>
<gene>
    <name evidence="2" type="ORF">HY221_02705</name>
</gene>
<reference evidence="2" key="1">
    <citation type="submission" date="2020-07" db="EMBL/GenBank/DDBJ databases">
        <title>Huge and variable diversity of episymbiotic CPR bacteria and DPANN archaea in groundwater ecosystems.</title>
        <authorList>
            <person name="He C.Y."/>
            <person name="Keren R."/>
            <person name="Whittaker M."/>
            <person name="Farag I.F."/>
            <person name="Doudna J."/>
            <person name="Cate J.H.D."/>
            <person name="Banfield J.F."/>
        </authorList>
    </citation>
    <scope>NUCLEOTIDE SEQUENCE</scope>
    <source>
        <strain evidence="2">NC_groundwater_973_Pr1_S-0.2um_54_13</strain>
    </source>
</reference>
<evidence type="ECO:0000313" key="2">
    <source>
        <dbReference type="EMBL" id="MBI3631224.1"/>
    </source>
</evidence>